<evidence type="ECO:0000313" key="2">
    <source>
        <dbReference type="EMBL" id="TDQ63748.1"/>
    </source>
</evidence>
<dbReference type="OrthoDB" id="8193702at2"/>
<feature type="domain" description="BioF2-like acetyltransferase" evidence="1">
    <location>
        <begin position="172"/>
        <end position="318"/>
    </location>
</feature>
<dbReference type="Pfam" id="PF13480">
    <property type="entry name" value="Acetyltransf_6"/>
    <property type="match status" value="1"/>
</dbReference>
<dbReference type="Proteomes" id="UP000295391">
    <property type="component" value="Unassembled WGS sequence"/>
</dbReference>
<evidence type="ECO:0000259" key="1">
    <source>
        <dbReference type="Pfam" id="PF13480"/>
    </source>
</evidence>
<sequence length="377" mass="43790">MTFTTKVLRTADEICAMKDQWMALEKRSQGTHVFQSYDLSKHVLNLTGREHENAYYVICVLEADKLVGLLPLVVWHKKGRKILTGFSEPYQQYTEMLCDPDCDPKQVFEQMQSCFKDSGADYVHLGQVRHDGPLFAGCESCFDHSEEEKAAPFVDLTQWEDYDGYYNHLKRATRKRIRNGYNRFDRMGTLDHVHGNDPKLLVNVIDRSYEGRVDWQRRLGLTSRAFQDDAFREFLDRFKDSDDQNLKVAAFCFMLNGEPVADQWGFIYDDCYYAYMSTWDEEKATAGPGKLHLGEVIKSCYELGLKRVDFLIPSVQYKMVYATGEVEASDFIKPLNGKGYLYANIWLKQVRPKLKAIMQAMPAEQRKKIINTVFNRK</sequence>
<gene>
    <name evidence="2" type="ORF">ATL17_1756</name>
</gene>
<dbReference type="GO" id="GO:0016740">
    <property type="term" value="F:transferase activity"/>
    <property type="evidence" value="ECO:0007669"/>
    <property type="project" value="UniProtKB-KW"/>
</dbReference>
<dbReference type="EMBL" id="SNYR01000002">
    <property type="protein sequence ID" value="TDQ63748.1"/>
    <property type="molecule type" value="Genomic_DNA"/>
</dbReference>
<keyword evidence="2" id="KW-0808">Transferase</keyword>
<evidence type="ECO:0000313" key="3">
    <source>
        <dbReference type="Proteomes" id="UP000295391"/>
    </source>
</evidence>
<keyword evidence="3" id="KW-1185">Reference proteome</keyword>
<reference evidence="2 3" key="1">
    <citation type="submission" date="2019-03" db="EMBL/GenBank/DDBJ databases">
        <title>Genomic Encyclopedia of Type Strains, Phase III (KMG-III): the genomes of soil and plant-associated and newly described type strains.</title>
        <authorList>
            <person name="Whitman W."/>
        </authorList>
    </citation>
    <scope>NUCLEOTIDE SEQUENCE [LARGE SCALE GENOMIC DNA]</scope>
    <source>
        <strain evidence="2 3">CGMCC 1.7002</strain>
    </source>
</reference>
<dbReference type="InterPro" id="IPR038740">
    <property type="entry name" value="BioF2-like_GNAT_dom"/>
</dbReference>
<name>A0A4R6VJQ8_9HYPH</name>
<dbReference type="Gene3D" id="3.40.630.30">
    <property type="match status" value="1"/>
</dbReference>
<proteinExistence type="predicted"/>
<accession>A0A4R6VJQ8</accession>
<dbReference type="SUPFAM" id="SSF55729">
    <property type="entry name" value="Acyl-CoA N-acyltransferases (Nat)"/>
    <property type="match status" value="1"/>
</dbReference>
<comment type="caution">
    <text evidence="2">The sequence shown here is derived from an EMBL/GenBank/DDBJ whole genome shotgun (WGS) entry which is preliminary data.</text>
</comment>
<dbReference type="AlphaFoldDB" id="A0A4R6VJQ8"/>
<protein>
    <submittedName>
        <fullName evidence="2">CelD/BcsL family acetyltransferase involved in cellulose biosynthesis</fullName>
    </submittedName>
</protein>
<dbReference type="InterPro" id="IPR016181">
    <property type="entry name" value="Acyl_CoA_acyltransferase"/>
</dbReference>
<organism evidence="2 3">
    <name type="scientific">Maritalea mobilis</name>
    <dbReference type="NCBI Taxonomy" id="483324"/>
    <lineage>
        <taxon>Bacteria</taxon>
        <taxon>Pseudomonadati</taxon>
        <taxon>Pseudomonadota</taxon>
        <taxon>Alphaproteobacteria</taxon>
        <taxon>Hyphomicrobiales</taxon>
        <taxon>Devosiaceae</taxon>
        <taxon>Maritalea</taxon>
    </lineage>
</organism>
<dbReference type="RefSeq" id="WP_133572410.1">
    <property type="nucleotide sequence ID" value="NZ_SNYR01000002.1"/>
</dbReference>